<gene>
    <name evidence="1" type="ORF">METZ01_LOCUS83425</name>
</gene>
<dbReference type="InterPro" id="IPR009351">
    <property type="entry name" value="AlkZ-like"/>
</dbReference>
<dbReference type="PANTHER" id="PTHR30528:SF0">
    <property type="entry name" value="CYTOPLASMIC PROTEIN"/>
    <property type="match status" value="1"/>
</dbReference>
<evidence type="ECO:0008006" key="2">
    <source>
        <dbReference type="Google" id="ProtNLM"/>
    </source>
</evidence>
<dbReference type="EMBL" id="UINC01006948">
    <property type="protein sequence ID" value="SVA30571.1"/>
    <property type="molecule type" value="Genomic_DNA"/>
</dbReference>
<dbReference type="AlphaFoldDB" id="A0A381US53"/>
<evidence type="ECO:0000313" key="1">
    <source>
        <dbReference type="EMBL" id="SVA30571.1"/>
    </source>
</evidence>
<proteinExistence type="predicted"/>
<sequence length="401" mass="46696">MILRSQCLSDPTKEANKPDQNSILEIIDKVKALQIDTLQMVRRSQYIALWSRLGHYQPELLDDLCYGDDRRLFEYWYHAACMIPIREFPYRLPTMLMHRKKESRRWRSWHSDEKNIEVLQEVKDRLSYQGPQKASNFDDHGGHRGSWWDWKPAKRALEYLYDSGQVVITNRLKFQRVYGITEDYIPEDLIKSTVTMDDAISHDLEMSLLATGICTPQQVADYTHMKRGVARPYVRNLMETGVAQKIRSVNVKGEIIDLLIHRDNIETLEQIAAGEFMPSRTTFLSPFDSLFWAKGRDKEFFDFAQVLECYKPAENRVWGYFCLPVLHNGKLVGRFDPKLDRTSGILRIHSFHLESGIKPSESLISDIAIAMRNFLKFHGASEISFGLLGNNELMKKLERTI</sequence>
<name>A0A381US53_9ZZZZ</name>
<dbReference type="Pfam" id="PF06224">
    <property type="entry name" value="AlkZ-like"/>
    <property type="match status" value="1"/>
</dbReference>
<dbReference type="PANTHER" id="PTHR30528">
    <property type="entry name" value="CYTOPLASMIC PROTEIN"/>
    <property type="match status" value="1"/>
</dbReference>
<reference evidence="1" key="1">
    <citation type="submission" date="2018-05" db="EMBL/GenBank/DDBJ databases">
        <authorList>
            <person name="Lanie J.A."/>
            <person name="Ng W.-L."/>
            <person name="Kazmierczak K.M."/>
            <person name="Andrzejewski T.M."/>
            <person name="Davidsen T.M."/>
            <person name="Wayne K.J."/>
            <person name="Tettelin H."/>
            <person name="Glass J.I."/>
            <person name="Rusch D."/>
            <person name="Podicherti R."/>
            <person name="Tsui H.-C.T."/>
            <person name="Winkler M.E."/>
        </authorList>
    </citation>
    <scope>NUCLEOTIDE SEQUENCE</scope>
</reference>
<accession>A0A381US53</accession>
<protein>
    <recommendedName>
        <fullName evidence="2">Winged helix-turn-helix domain-containing protein</fullName>
    </recommendedName>
</protein>
<organism evidence="1">
    <name type="scientific">marine metagenome</name>
    <dbReference type="NCBI Taxonomy" id="408172"/>
    <lineage>
        <taxon>unclassified sequences</taxon>
        <taxon>metagenomes</taxon>
        <taxon>ecological metagenomes</taxon>
    </lineage>
</organism>